<dbReference type="RefSeq" id="WP_345425818.1">
    <property type="nucleotide sequence ID" value="NZ_AP031496.1"/>
</dbReference>
<evidence type="ECO:0000313" key="7">
    <source>
        <dbReference type="Proteomes" id="UP001409585"/>
    </source>
</evidence>
<dbReference type="NCBIfam" id="NF005510">
    <property type="entry name" value="PRK07121.1-3"/>
    <property type="match status" value="1"/>
</dbReference>
<dbReference type="InterPro" id="IPR003953">
    <property type="entry name" value="FAD-dep_OxRdtase_2_FAD-bd"/>
</dbReference>
<keyword evidence="7" id="KW-1185">Reference proteome</keyword>
<reference evidence="7" key="1">
    <citation type="journal article" date="2019" name="Int. J. Syst. Evol. Microbiol.">
        <title>The Global Catalogue of Microorganisms (GCM) 10K type strain sequencing project: providing services to taxonomists for standard genome sequencing and annotation.</title>
        <authorList>
            <consortium name="The Broad Institute Genomics Platform"/>
            <consortium name="The Broad Institute Genome Sequencing Center for Infectious Disease"/>
            <person name="Wu L."/>
            <person name="Ma J."/>
        </authorList>
    </citation>
    <scope>NUCLEOTIDE SEQUENCE [LARGE SCALE GENOMIC DNA]</scope>
    <source>
        <strain evidence="7">JCM 19134</strain>
    </source>
</reference>
<sequence length="488" mass="51878">MNPFDVIDETCVTQFDDCADVIVVGLGIAGACAAIEAKRAGGDVIAVERASAGGGASALSSGLFYLGGGTAVQQACGYSDDAQNMYQFMIASMGSDNAQAVRQYCDQNVEHFNWLEQQGVPFERSCYKDKAVFLMGTEGLLSTGNEKVWPYRELARPVPRGHQVTGEGESTGNAAMQPLLQVCSELGVRGYYDTRVQALITDQSGTVVGVKTQQGGDTRFLKANKGVVLATGGFAMNPDMVQLHLQGLSATAEALGSAYSDGSGIQLGVAAGADTDAMQNYIATASIYPPGQLIKGIIVNESGQRFVAEDSYHGRTAEFIAKQSNQRAFLIVDSEIFAYPEIETARHQLIDGYETIEEMEQALAMPKDALVATLNQYNTAARDGVDPDFMKHPEWLKPLDQGPYAAFYISFSQSIYLYMTLGGLKTNANAQVLNSKGIAIPGLYAAGACSAHIPKSGASYASGMSLGPGSFFGRVAGRHIMSSNEDTP</sequence>
<dbReference type="PANTHER" id="PTHR43400:SF10">
    <property type="entry name" value="3-OXOSTEROID 1-DEHYDROGENASE"/>
    <property type="match status" value="1"/>
</dbReference>
<dbReference type="GO" id="GO:0016491">
    <property type="term" value="F:oxidoreductase activity"/>
    <property type="evidence" value="ECO:0007669"/>
    <property type="project" value="UniProtKB-KW"/>
</dbReference>
<comment type="cofactor">
    <cofactor evidence="1">
        <name>FAD</name>
        <dbReference type="ChEBI" id="CHEBI:57692"/>
    </cofactor>
</comment>
<proteinExistence type="predicted"/>
<name>A0AAV3U6V4_9ALTE</name>
<dbReference type="EMBL" id="BAABLX010000029">
    <property type="protein sequence ID" value="GAA4952422.1"/>
    <property type="molecule type" value="Genomic_DNA"/>
</dbReference>
<accession>A0AAV3U6V4</accession>
<dbReference type="InterPro" id="IPR036188">
    <property type="entry name" value="FAD/NAD-bd_sf"/>
</dbReference>
<dbReference type="Gene3D" id="3.50.50.60">
    <property type="entry name" value="FAD/NAD(P)-binding domain"/>
    <property type="match status" value="1"/>
</dbReference>
<evidence type="ECO:0000256" key="1">
    <source>
        <dbReference type="ARBA" id="ARBA00001974"/>
    </source>
</evidence>
<dbReference type="GO" id="GO:0008202">
    <property type="term" value="P:steroid metabolic process"/>
    <property type="evidence" value="ECO:0007669"/>
    <property type="project" value="UniProtKB-ARBA"/>
</dbReference>
<keyword evidence="4" id="KW-0560">Oxidoreductase</keyword>
<dbReference type="InterPro" id="IPR027477">
    <property type="entry name" value="Succ_DH/fumarate_Rdtase_cat_sf"/>
</dbReference>
<evidence type="ECO:0000259" key="5">
    <source>
        <dbReference type="Pfam" id="PF00890"/>
    </source>
</evidence>
<feature type="domain" description="FAD-dependent oxidoreductase 2 FAD-binding" evidence="5">
    <location>
        <begin position="20"/>
        <end position="451"/>
    </location>
</feature>
<comment type="caution">
    <text evidence="6">The sequence shown here is derived from an EMBL/GenBank/DDBJ whole genome shotgun (WGS) entry which is preliminary data.</text>
</comment>
<evidence type="ECO:0000256" key="4">
    <source>
        <dbReference type="ARBA" id="ARBA00023002"/>
    </source>
</evidence>
<keyword evidence="3" id="KW-0274">FAD</keyword>
<dbReference type="PANTHER" id="PTHR43400">
    <property type="entry name" value="FUMARATE REDUCTASE"/>
    <property type="match status" value="1"/>
</dbReference>
<dbReference type="SUPFAM" id="SSF56425">
    <property type="entry name" value="Succinate dehydrogenase/fumarate reductase flavoprotein, catalytic domain"/>
    <property type="match status" value="1"/>
</dbReference>
<dbReference type="InterPro" id="IPR050315">
    <property type="entry name" value="FAD-oxidoreductase_2"/>
</dbReference>
<evidence type="ECO:0000256" key="2">
    <source>
        <dbReference type="ARBA" id="ARBA00022630"/>
    </source>
</evidence>
<protein>
    <submittedName>
        <fullName evidence="6">FAD-binding protein</fullName>
    </submittedName>
</protein>
<evidence type="ECO:0000256" key="3">
    <source>
        <dbReference type="ARBA" id="ARBA00022827"/>
    </source>
</evidence>
<gene>
    <name evidence="6" type="ORF">GCM10025791_36380</name>
</gene>
<dbReference type="Gene3D" id="3.90.700.10">
    <property type="entry name" value="Succinate dehydrogenase/fumarate reductase flavoprotein, catalytic domain"/>
    <property type="match status" value="1"/>
</dbReference>
<organism evidence="6 7">
    <name type="scientific">Halioxenophilus aromaticivorans</name>
    <dbReference type="NCBI Taxonomy" id="1306992"/>
    <lineage>
        <taxon>Bacteria</taxon>
        <taxon>Pseudomonadati</taxon>
        <taxon>Pseudomonadota</taxon>
        <taxon>Gammaproteobacteria</taxon>
        <taxon>Alteromonadales</taxon>
        <taxon>Alteromonadaceae</taxon>
        <taxon>Halioxenophilus</taxon>
    </lineage>
</organism>
<dbReference type="SUPFAM" id="SSF51905">
    <property type="entry name" value="FAD/NAD(P)-binding domain"/>
    <property type="match status" value="1"/>
</dbReference>
<dbReference type="AlphaFoldDB" id="A0AAV3U6V4"/>
<evidence type="ECO:0000313" key="6">
    <source>
        <dbReference type="EMBL" id="GAA4952422.1"/>
    </source>
</evidence>
<dbReference type="Pfam" id="PF00890">
    <property type="entry name" value="FAD_binding_2"/>
    <property type="match status" value="1"/>
</dbReference>
<keyword evidence="2" id="KW-0285">Flavoprotein</keyword>
<dbReference type="Proteomes" id="UP001409585">
    <property type="component" value="Unassembled WGS sequence"/>
</dbReference>